<dbReference type="EMBL" id="CP060784">
    <property type="protein sequence ID" value="QNP51711.1"/>
    <property type="molecule type" value="Genomic_DNA"/>
</dbReference>
<protein>
    <submittedName>
        <fullName evidence="2">NAD(P)H-binding protein</fullName>
    </submittedName>
</protein>
<dbReference type="PANTHER" id="PTHR48079:SF6">
    <property type="entry name" value="NAD(P)-BINDING DOMAIN-CONTAINING PROTEIN-RELATED"/>
    <property type="match status" value="1"/>
</dbReference>
<reference evidence="2 3" key="1">
    <citation type="submission" date="2020-08" db="EMBL/GenBank/DDBJ databases">
        <title>Genome sequence of Hymenobacter qilianensis JCM 19763T.</title>
        <authorList>
            <person name="Hyun D.-W."/>
            <person name="Bae J.-W."/>
        </authorList>
    </citation>
    <scope>NUCLEOTIDE SEQUENCE [LARGE SCALE GENOMIC DNA]</scope>
    <source>
        <strain evidence="2 3">JCM 19763</strain>
    </source>
</reference>
<dbReference type="InterPro" id="IPR016040">
    <property type="entry name" value="NAD(P)-bd_dom"/>
</dbReference>
<organism evidence="2 3">
    <name type="scientific">Hymenobacter qilianensis</name>
    <dbReference type="NCBI Taxonomy" id="1385715"/>
    <lineage>
        <taxon>Bacteria</taxon>
        <taxon>Pseudomonadati</taxon>
        <taxon>Bacteroidota</taxon>
        <taxon>Cytophagia</taxon>
        <taxon>Cytophagales</taxon>
        <taxon>Hymenobacteraceae</taxon>
        <taxon>Hymenobacter</taxon>
    </lineage>
</organism>
<dbReference type="PANTHER" id="PTHR48079">
    <property type="entry name" value="PROTEIN YEEZ"/>
    <property type="match status" value="1"/>
</dbReference>
<sequence>MNDSFQSLRPTVAVLGCGWLGLPLAKALVADGYSVGGTTTTPSRVLTMRHAGIRPYLLSLGGKFTATDRDTLHTLLSGTDVLVLNVPPRRGASTSSYSNLLHPVAEAVKACRVSHVLFVSSTSVYPDEPRAMHEADAQAASDAASDMLRAEDLFAPHDASQGQPGNTVVRLAGLFGPQRPPGRFLAGRLDVAQANAPVNLIHLTDCVGLLSAIIRQQAWGYTFNACAISHPVRGDFYPKAARQLGLQPPDFRLDDALGGKTIDSTLIRQTLDYRFQHDDLEVALAAC</sequence>
<evidence type="ECO:0000313" key="2">
    <source>
        <dbReference type="EMBL" id="QNP51711.1"/>
    </source>
</evidence>
<keyword evidence="3" id="KW-1185">Reference proteome</keyword>
<gene>
    <name evidence="2" type="ORF">H9L05_17350</name>
</gene>
<dbReference type="SUPFAM" id="SSF51735">
    <property type="entry name" value="NAD(P)-binding Rossmann-fold domains"/>
    <property type="match status" value="1"/>
</dbReference>
<dbReference type="GO" id="GO:0004029">
    <property type="term" value="F:aldehyde dehydrogenase (NAD+) activity"/>
    <property type="evidence" value="ECO:0007669"/>
    <property type="project" value="TreeGrafter"/>
</dbReference>
<dbReference type="GO" id="GO:0005737">
    <property type="term" value="C:cytoplasm"/>
    <property type="evidence" value="ECO:0007669"/>
    <property type="project" value="TreeGrafter"/>
</dbReference>
<dbReference type="RefSeq" id="WP_187731988.1">
    <property type="nucleotide sequence ID" value="NZ_BMFN01000003.1"/>
</dbReference>
<dbReference type="Gene3D" id="3.40.50.720">
    <property type="entry name" value="NAD(P)-binding Rossmann-like Domain"/>
    <property type="match status" value="1"/>
</dbReference>
<name>A0A7H0GTU5_9BACT</name>
<feature type="domain" description="NAD(P)-binding" evidence="1">
    <location>
        <begin position="18"/>
        <end position="153"/>
    </location>
</feature>
<accession>A0A7H0GTU5</accession>
<dbReference type="InterPro" id="IPR051783">
    <property type="entry name" value="NAD(P)-dependent_oxidoreduct"/>
</dbReference>
<dbReference type="InterPro" id="IPR036291">
    <property type="entry name" value="NAD(P)-bd_dom_sf"/>
</dbReference>
<dbReference type="KEGG" id="hqi:H9L05_17350"/>
<dbReference type="AlphaFoldDB" id="A0A7H0GTU5"/>
<proteinExistence type="predicted"/>
<dbReference type="Proteomes" id="UP000516093">
    <property type="component" value="Chromosome"/>
</dbReference>
<evidence type="ECO:0000259" key="1">
    <source>
        <dbReference type="Pfam" id="PF13460"/>
    </source>
</evidence>
<evidence type="ECO:0000313" key="3">
    <source>
        <dbReference type="Proteomes" id="UP000516093"/>
    </source>
</evidence>
<dbReference type="Pfam" id="PF13460">
    <property type="entry name" value="NAD_binding_10"/>
    <property type="match status" value="1"/>
</dbReference>